<dbReference type="Pfam" id="PF20183">
    <property type="entry name" value="DUF6546"/>
    <property type="match status" value="1"/>
</dbReference>
<gene>
    <name evidence="2" type="ORF">RRF57_013360</name>
</gene>
<feature type="domain" description="DUF6546" evidence="1">
    <location>
        <begin position="309"/>
        <end position="384"/>
    </location>
</feature>
<proteinExistence type="predicted"/>
<dbReference type="InterPro" id="IPR046676">
    <property type="entry name" value="DUF6546"/>
</dbReference>
<sequence length="387" mass="43964">MSSLTYIPPEIIQQIAYYLTHDWVNRRTRVVWRLVPGAANYAIVNKVWQDAIEREIFSVLDLRLNPLAEADVILNGNPRRQKYVRRISLKVTPAVFLYYSTLCGEWLSAMANLPPKPENESCRAPGSAITLHLEGGDPDYFSPRCNPNEFEARENIRGLAPMNVITELEICWGEWTLSPRAVCLLLAKLLALRRAKIRFQDRELAQGLLNVMHSLDELTIGSCGYQHLYPDDAHAWEADRLSYTLGLISQRVRILCLCGLYVTTGLFLQPMSSPATADRVQLEDFRIYLNSGYYLQWTHGNQDLMDRNTQIKRPYLAAGRAALGMPLLKTMSLTNNMAPKRAFDNLKYHRDTRANTAKVCWGSDSGFVPDAEVIIAWQEVARKQTSG</sequence>
<dbReference type="AlphaFoldDB" id="A0AAN7URM6"/>
<name>A0AAN7URM6_9PEZI</name>
<accession>A0AAN7URM6</accession>
<evidence type="ECO:0000259" key="1">
    <source>
        <dbReference type="Pfam" id="PF20183"/>
    </source>
</evidence>
<protein>
    <recommendedName>
        <fullName evidence="1">DUF6546 domain-containing protein</fullName>
    </recommendedName>
</protein>
<evidence type="ECO:0000313" key="3">
    <source>
        <dbReference type="Proteomes" id="UP001305414"/>
    </source>
</evidence>
<evidence type="ECO:0000313" key="2">
    <source>
        <dbReference type="EMBL" id="KAK5637645.1"/>
    </source>
</evidence>
<dbReference type="Proteomes" id="UP001305414">
    <property type="component" value="Unassembled WGS sequence"/>
</dbReference>
<organism evidence="2 3">
    <name type="scientific">Xylaria bambusicola</name>
    <dbReference type="NCBI Taxonomy" id="326684"/>
    <lineage>
        <taxon>Eukaryota</taxon>
        <taxon>Fungi</taxon>
        <taxon>Dikarya</taxon>
        <taxon>Ascomycota</taxon>
        <taxon>Pezizomycotina</taxon>
        <taxon>Sordariomycetes</taxon>
        <taxon>Xylariomycetidae</taxon>
        <taxon>Xylariales</taxon>
        <taxon>Xylariaceae</taxon>
        <taxon>Xylaria</taxon>
    </lineage>
</organism>
<dbReference type="EMBL" id="JAWHQM010000195">
    <property type="protein sequence ID" value="KAK5637645.1"/>
    <property type="molecule type" value="Genomic_DNA"/>
</dbReference>
<keyword evidence="3" id="KW-1185">Reference proteome</keyword>
<comment type="caution">
    <text evidence="2">The sequence shown here is derived from an EMBL/GenBank/DDBJ whole genome shotgun (WGS) entry which is preliminary data.</text>
</comment>
<reference evidence="2 3" key="1">
    <citation type="submission" date="2023-10" db="EMBL/GenBank/DDBJ databases">
        <title>Draft genome sequence of Xylaria bambusicola isolate GMP-LS, the root and basal stem rot pathogen of sugarcane in Indonesia.</title>
        <authorList>
            <person name="Selvaraj P."/>
            <person name="Muralishankar V."/>
            <person name="Muruganantham S."/>
            <person name="Sp S."/>
            <person name="Haryani S."/>
            <person name="Lau K.J.X."/>
            <person name="Naqvi N.I."/>
        </authorList>
    </citation>
    <scope>NUCLEOTIDE SEQUENCE [LARGE SCALE GENOMIC DNA]</scope>
    <source>
        <strain evidence="2">GMP-LS</strain>
    </source>
</reference>